<dbReference type="Proteomes" id="UP000596427">
    <property type="component" value="Chromosome"/>
</dbReference>
<keyword evidence="1" id="KW-0472">Membrane</keyword>
<proteinExistence type="predicted"/>
<feature type="transmembrane region" description="Helical" evidence="1">
    <location>
        <begin position="85"/>
        <end position="105"/>
    </location>
</feature>
<name>A0A974SIQ2_9HYPH</name>
<evidence type="ECO:0000313" key="2">
    <source>
        <dbReference type="EMBL" id="QRG06970.1"/>
    </source>
</evidence>
<keyword evidence="3" id="KW-1185">Reference proteome</keyword>
<sequence length="259" mass="27755">MTTRPIAEDDLNAYVDEALDAERRAEVVAYLETHPEVAEKVAAHRAERDLLRAAFAPVVEEPLPPQLSLARMIEARRRPAGTPRWAMAAAAVLLLGVGAVGGWSLRGMGVASSGGLQALGREAAASYAVFAPDQARPVEIRAENRAQLVAWTSRRLGRPVAIPDLASSGYRLMGGRVVATEHGPAALFMYDDDKGNRLVMFARPMASGPDMPMAPHVQDGINGYTWADDGLGYSLVGAVAPGMLHPLADEVRRQIRSEA</sequence>
<keyword evidence="1" id="KW-1133">Transmembrane helix</keyword>
<evidence type="ECO:0000256" key="1">
    <source>
        <dbReference type="SAM" id="Phobius"/>
    </source>
</evidence>
<dbReference type="KEGG" id="xdi:EZH22_00460"/>
<keyword evidence="1" id="KW-0812">Transmembrane</keyword>
<accession>A0A974SIQ2</accession>
<dbReference type="EMBL" id="CP063362">
    <property type="protein sequence ID" value="QRG06970.1"/>
    <property type="molecule type" value="Genomic_DNA"/>
</dbReference>
<dbReference type="AlphaFoldDB" id="A0A974SIQ2"/>
<organism evidence="2 3">
    <name type="scientific">Xanthobacter dioxanivorans</name>
    <dbReference type="NCBI Taxonomy" id="2528964"/>
    <lineage>
        <taxon>Bacteria</taxon>
        <taxon>Pseudomonadati</taxon>
        <taxon>Pseudomonadota</taxon>
        <taxon>Alphaproteobacteria</taxon>
        <taxon>Hyphomicrobiales</taxon>
        <taxon>Xanthobacteraceae</taxon>
        <taxon>Xanthobacter</taxon>
    </lineage>
</organism>
<dbReference type="RefSeq" id="WP_203193878.1">
    <property type="nucleotide sequence ID" value="NZ_CP063362.1"/>
</dbReference>
<protein>
    <submittedName>
        <fullName evidence="2">Anti-sigma factor</fullName>
    </submittedName>
</protein>
<evidence type="ECO:0000313" key="3">
    <source>
        <dbReference type="Proteomes" id="UP000596427"/>
    </source>
</evidence>
<gene>
    <name evidence="2" type="ORF">EZH22_00460</name>
</gene>
<reference evidence="2 3" key="1">
    <citation type="submission" date="2020-10" db="EMBL/GenBank/DDBJ databases">
        <title>Degradation of 1,4-Dioxane by Xanthobacter sp. YN2, via a Novel Group-2 Soluble Di-Iron Monooxygenase.</title>
        <authorList>
            <person name="Ma F."/>
            <person name="Wang Y."/>
            <person name="Yang J."/>
            <person name="Guo H."/>
            <person name="Su D."/>
            <person name="Yu L."/>
        </authorList>
    </citation>
    <scope>NUCLEOTIDE SEQUENCE [LARGE SCALE GENOMIC DNA]</scope>
    <source>
        <strain evidence="2 3">YN2</strain>
    </source>
</reference>